<proteinExistence type="predicted"/>
<dbReference type="Proteomes" id="UP001252186">
    <property type="component" value="Unassembled WGS sequence"/>
</dbReference>
<reference evidence="1 2" key="1">
    <citation type="submission" date="2023-09" db="EMBL/GenBank/DDBJ databases">
        <authorList>
            <person name="Rey-Velasco X."/>
        </authorList>
    </citation>
    <scope>NUCLEOTIDE SEQUENCE [LARGE SCALE GENOMIC DNA]</scope>
    <source>
        <strain evidence="1 2">P050</strain>
    </source>
</reference>
<name>A0ABU2Y7U8_9FLAO</name>
<accession>A0ABU2Y7U8</accession>
<protein>
    <submittedName>
        <fullName evidence="1">Uncharacterized protein</fullName>
    </submittedName>
</protein>
<sequence>MANGRLEFKIGNLEFVGEGEQDWVTDQLDKMLERLPDLVNQSKKTVQKTDVIKTTAEPVEQSHPTDLFSTPKPTTKRAIPENLSTFLRSKDCIDKQRRKFLGTAVWLQLNGKQRIKTKEVTDALRAARQVKITNPSHQLNQNISQGFCQKEGNGFYVTPQGVENIM</sequence>
<comment type="caution">
    <text evidence="1">The sequence shown here is derived from an EMBL/GenBank/DDBJ whole genome shotgun (WGS) entry which is preliminary data.</text>
</comment>
<keyword evidence="2" id="KW-1185">Reference proteome</keyword>
<organism evidence="1 2">
    <name type="scientific">Urechidicola vernalis</name>
    <dbReference type="NCBI Taxonomy" id="3075600"/>
    <lineage>
        <taxon>Bacteria</taxon>
        <taxon>Pseudomonadati</taxon>
        <taxon>Bacteroidota</taxon>
        <taxon>Flavobacteriia</taxon>
        <taxon>Flavobacteriales</taxon>
        <taxon>Flavobacteriaceae</taxon>
        <taxon>Urechidicola</taxon>
    </lineage>
</organism>
<gene>
    <name evidence="1" type="ORF">RM519_07615</name>
</gene>
<evidence type="ECO:0000313" key="2">
    <source>
        <dbReference type="Proteomes" id="UP001252186"/>
    </source>
</evidence>
<evidence type="ECO:0000313" key="1">
    <source>
        <dbReference type="EMBL" id="MDT0553108.1"/>
    </source>
</evidence>
<dbReference type="EMBL" id="JAVRHV010000003">
    <property type="protein sequence ID" value="MDT0553108.1"/>
    <property type="molecule type" value="Genomic_DNA"/>
</dbReference>
<dbReference type="RefSeq" id="WP_311593093.1">
    <property type="nucleotide sequence ID" value="NZ_JAVRHV010000003.1"/>
</dbReference>